<dbReference type="SUPFAM" id="SSF54909">
    <property type="entry name" value="Dimeric alpha+beta barrel"/>
    <property type="match status" value="1"/>
</dbReference>
<dbReference type="InterPro" id="IPR011008">
    <property type="entry name" value="Dimeric_a/b-barrel"/>
</dbReference>
<dbReference type="AlphaFoldDB" id="A0A8J7G748"/>
<proteinExistence type="predicted"/>
<name>A0A8J7G748_9ACTN</name>
<gene>
    <name evidence="2" type="ORF">IW245_001107</name>
</gene>
<dbReference type="InterPro" id="IPR012577">
    <property type="entry name" value="NIPSNAP"/>
</dbReference>
<protein>
    <recommendedName>
        <fullName evidence="1">NIPSNAP domain-containing protein</fullName>
    </recommendedName>
</protein>
<sequence>MSILEIRVYQLHPGVRPAFDQLFADRIRPLSEEYGIDVVRAGPSLGDDDSYTLIRSFASLEARTKQKDAFYGGPEWLGALEDRVMAMIVSFQTAVVEVDSADDLRA</sequence>
<accession>A0A8J7G748</accession>
<evidence type="ECO:0000313" key="3">
    <source>
        <dbReference type="Proteomes" id="UP000622552"/>
    </source>
</evidence>
<dbReference type="EMBL" id="JADOUF010000001">
    <property type="protein sequence ID" value="MBG6134913.1"/>
    <property type="molecule type" value="Genomic_DNA"/>
</dbReference>
<comment type="caution">
    <text evidence="2">The sequence shown here is derived from an EMBL/GenBank/DDBJ whole genome shotgun (WGS) entry which is preliminary data.</text>
</comment>
<evidence type="ECO:0000259" key="1">
    <source>
        <dbReference type="Pfam" id="PF07978"/>
    </source>
</evidence>
<organism evidence="2 3">
    <name type="scientific">Longispora fulva</name>
    <dbReference type="NCBI Taxonomy" id="619741"/>
    <lineage>
        <taxon>Bacteria</taxon>
        <taxon>Bacillati</taxon>
        <taxon>Actinomycetota</taxon>
        <taxon>Actinomycetes</taxon>
        <taxon>Micromonosporales</taxon>
        <taxon>Micromonosporaceae</taxon>
        <taxon>Longispora</taxon>
    </lineage>
</organism>
<evidence type="ECO:0000313" key="2">
    <source>
        <dbReference type="EMBL" id="MBG6134913.1"/>
    </source>
</evidence>
<dbReference type="Pfam" id="PF07978">
    <property type="entry name" value="NIPSNAP"/>
    <property type="match status" value="1"/>
</dbReference>
<dbReference type="RefSeq" id="WP_197002092.1">
    <property type="nucleotide sequence ID" value="NZ_BONS01000004.1"/>
</dbReference>
<dbReference type="Gene3D" id="3.30.70.100">
    <property type="match status" value="1"/>
</dbReference>
<feature type="domain" description="NIPSNAP" evidence="1">
    <location>
        <begin position="5"/>
        <end position="93"/>
    </location>
</feature>
<dbReference type="Proteomes" id="UP000622552">
    <property type="component" value="Unassembled WGS sequence"/>
</dbReference>
<reference evidence="2" key="1">
    <citation type="submission" date="2020-11" db="EMBL/GenBank/DDBJ databases">
        <title>Sequencing the genomes of 1000 actinobacteria strains.</title>
        <authorList>
            <person name="Klenk H.-P."/>
        </authorList>
    </citation>
    <scope>NUCLEOTIDE SEQUENCE</scope>
    <source>
        <strain evidence="2">DSM 45356</strain>
    </source>
</reference>
<keyword evidence="3" id="KW-1185">Reference proteome</keyword>